<dbReference type="Pfam" id="PF01040">
    <property type="entry name" value="UbiA"/>
    <property type="match status" value="1"/>
</dbReference>
<evidence type="ECO:0000256" key="6">
    <source>
        <dbReference type="ARBA" id="ARBA00022692"/>
    </source>
</evidence>
<keyword evidence="5 10" id="KW-0808">Transferase</keyword>
<reference evidence="10 11" key="1">
    <citation type="journal article" date="2018" name="Nat. Ecol. Evol.">
        <title>Pezizomycetes genomes reveal the molecular basis of ectomycorrhizal truffle lifestyle.</title>
        <authorList>
            <person name="Murat C."/>
            <person name="Payen T."/>
            <person name="Noel B."/>
            <person name="Kuo A."/>
            <person name="Morin E."/>
            <person name="Chen J."/>
            <person name="Kohler A."/>
            <person name="Krizsan K."/>
            <person name="Balestrini R."/>
            <person name="Da Silva C."/>
            <person name="Montanini B."/>
            <person name="Hainaut M."/>
            <person name="Levati E."/>
            <person name="Barry K.W."/>
            <person name="Belfiori B."/>
            <person name="Cichocki N."/>
            <person name="Clum A."/>
            <person name="Dockter R.B."/>
            <person name="Fauchery L."/>
            <person name="Guy J."/>
            <person name="Iotti M."/>
            <person name="Le Tacon F."/>
            <person name="Lindquist E.A."/>
            <person name="Lipzen A."/>
            <person name="Malagnac F."/>
            <person name="Mello A."/>
            <person name="Molinier V."/>
            <person name="Miyauchi S."/>
            <person name="Poulain J."/>
            <person name="Riccioni C."/>
            <person name="Rubini A."/>
            <person name="Sitrit Y."/>
            <person name="Splivallo R."/>
            <person name="Traeger S."/>
            <person name="Wang M."/>
            <person name="Zifcakova L."/>
            <person name="Wipf D."/>
            <person name="Zambonelli A."/>
            <person name="Paolocci F."/>
            <person name="Nowrousian M."/>
            <person name="Ottonello S."/>
            <person name="Baldrian P."/>
            <person name="Spatafora J.W."/>
            <person name="Henrissat B."/>
            <person name="Nagy L.G."/>
            <person name="Aury J.M."/>
            <person name="Wincker P."/>
            <person name="Grigoriev I.V."/>
            <person name="Bonfante P."/>
            <person name="Martin F.M."/>
        </authorList>
    </citation>
    <scope>NUCLEOTIDE SEQUENCE [LARGE SCALE GENOMIC DNA]</scope>
    <source>
        <strain evidence="10 11">120613-1</strain>
    </source>
</reference>
<feature type="transmembrane region" description="Helical" evidence="9">
    <location>
        <begin position="253"/>
        <end position="271"/>
    </location>
</feature>
<dbReference type="Gene3D" id="1.10.357.140">
    <property type="entry name" value="UbiA prenyltransferase"/>
    <property type="match status" value="1"/>
</dbReference>
<keyword evidence="6 9" id="KW-0812">Transmembrane</keyword>
<dbReference type="FunFam" id="1.20.120.1780:FF:000001">
    <property type="entry name" value="4-hydroxybenzoate octaprenyltransferase"/>
    <property type="match status" value="1"/>
</dbReference>
<sequence>MSIIRKSAQTFAICWELARFHSNESCLEWFAAMWGACFAAGDSKEPLDPYQVLKSLAGIWLCMTVVHGAWCTGKNLYYCHDIIDRHVDAGVERTKYRPLPSGRISVQGALVSCAFLTALAATLTYYCLGWDALVLSVPMYFLNAIYPYMKQLIPWPQLVLAPAVGWTSFIGWSTIAGNLDDLEKCVPLFLAASCWTLYYDTCYGSQDAEEDKKIGVKSLPIWLGTSVHPFLCFLGVLIIGLLSLSAHASNVSYIFWAFAIGVWALLIPYQIAQLDLKDRASGGKIFKQNIKFGMYVTWVAFAELAYQSFFSRFW</sequence>
<dbReference type="PANTHER" id="PTHR11048:SF28">
    <property type="entry name" value="4-HYDROXYBENZOATE POLYPRENYLTRANSFERASE, MITOCHONDRIAL"/>
    <property type="match status" value="1"/>
</dbReference>
<dbReference type="GO" id="GO:0016765">
    <property type="term" value="F:transferase activity, transferring alkyl or aryl (other than methyl) groups"/>
    <property type="evidence" value="ECO:0007669"/>
    <property type="project" value="InterPro"/>
</dbReference>
<comment type="subcellular location">
    <subcellularLocation>
        <location evidence="2">Membrane</location>
        <topology evidence="2">Multi-pass membrane protein</topology>
    </subcellularLocation>
</comment>
<evidence type="ECO:0000313" key="10">
    <source>
        <dbReference type="EMBL" id="RPA97008.1"/>
    </source>
</evidence>
<dbReference type="Gene3D" id="1.20.120.1780">
    <property type="entry name" value="UbiA prenyltransferase"/>
    <property type="match status" value="1"/>
</dbReference>
<evidence type="ECO:0000256" key="5">
    <source>
        <dbReference type="ARBA" id="ARBA00022679"/>
    </source>
</evidence>
<accession>A0A3N4JJ60</accession>
<evidence type="ECO:0000256" key="2">
    <source>
        <dbReference type="ARBA" id="ARBA00004141"/>
    </source>
</evidence>
<dbReference type="PANTHER" id="PTHR11048">
    <property type="entry name" value="PRENYLTRANSFERASES"/>
    <property type="match status" value="1"/>
</dbReference>
<dbReference type="InterPro" id="IPR039653">
    <property type="entry name" value="Prenyltransferase"/>
</dbReference>
<comment type="similarity">
    <text evidence="4">Belongs to the UbiA prenyltransferase family.</text>
</comment>
<gene>
    <name evidence="10" type="ORF">L873DRAFT_1742893</name>
</gene>
<dbReference type="STRING" id="1336337.A0A3N4JJ60"/>
<evidence type="ECO:0000256" key="8">
    <source>
        <dbReference type="ARBA" id="ARBA00023136"/>
    </source>
</evidence>
<dbReference type="EMBL" id="ML120409">
    <property type="protein sequence ID" value="RPA97008.1"/>
    <property type="molecule type" value="Genomic_DNA"/>
</dbReference>
<organism evidence="10 11">
    <name type="scientific">Choiromyces venosus 120613-1</name>
    <dbReference type="NCBI Taxonomy" id="1336337"/>
    <lineage>
        <taxon>Eukaryota</taxon>
        <taxon>Fungi</taxon>
        <taxon>Dikarya</taxon>
        <taxon>Ascomycota</taxon>
        <taxon>Pezizomycotina</taxon>
        <taxon>Pezizomycetes</taxon>
        <taxon>Pezizales</taxon>
        <taxon>Tuberaceae</taxon>
        <taxon>Choiromyces</taxon>
    </lineage>
</organism>
<dbReference type="GO" id="GO:0005886">
    <property type="term" value="C:plasma membrane"/>
    <property type="evidence" value="ECO:0007669"/>
    <property type="project" value="TreeGrafter"/>
</dbReference>
<comment type="cofactor">
    <cofactor evidence="1">
        <name>Mg(2+)</name>
        <dbReference type="ChEBI" id="CHEBI:18420"/>
    </cofactor>
</comment>
<feature type="transmembrane region" description="Helical" evidence="9">
    <location>
        <begin position="292"/>
        <end position="310"/>
    </location>
</feature>
<proteinExistence type="inferred from homology"/>
<dbReference type="Proteomes" id="UP000276215">
    <property type="component" value="Unassembled WGS sequence"/>
</dbReference>
<dbReference type="AlphaFoldDB" id="A0A3N4JJ60"/>
<keyword evidence="8 9" id="KW-0472">Membrane</keyword>
<evidence type="ECO:0000256" key="7">
    <source>
        <dbReference type="ARBA" id="ARBA00022989"/>
    </source>
</evidence>
<evidence type="ECO:0000256" key="3">
    <source>
        <dbReference type="ARBA" id="ARBA00005179"/>
    </source>
</evidence>
<keyword evidence="11" id="KW-1185">Reference proteome</keyword>
<dbReference type="CDD" id="cd13959">
    <property type="entry name" value="PT_UbiA_COQ2"/>
    <property type="match status" value="1"/>
</dbReference>
<evidence type="ECO:0000256" key="4">
    <source>
        <dbReference type="ARBA" id="ARBA00005985"/>
    </source>
</evidence>
<dbReference type="InterPro" id="IPR000537">
    <property type="entry name" value="UbiA_prenyltransferase"/>
</dbReference>
<evidence type="ECO:0000256" key="1">
    <source>
        <dbReference type="ARBA" id="ARBA00001946"/>
    </source>
</evidence>
<keyword evidence="7 9" id="KW-1133">Transmembrane helix</keyword>
<dbReference type="OrthoDB" id="18170at2759"/>
<evidence type="ECO:0000256" key="9">
    <source>
        <dbReference type="SAM" id="Phobius"/>
    </source>
</evidence>
<evidence type="ECO:0000313" key="11">
    <source>
        <dbReference type="Proteomes" id="UP000276215"/>
    </source>
</evidence>
<name>A0A3N4JJ60_9PEZI</name>
<comment type="pathway">
    <text evidence="3">Secondary metabolite biosynthesis.</text>
</comment>
<feature type="transmembrane region" description="Helical" evidence="9">
    <location>
        <begin position="104"/>
        <end position="126"/>
    </location>
</feature>
<protein>
    <submittedName>
        <fullName evidence="10">Prenyltransferase</fullName>
    </submittedName>
</protein>
<feature type="transmembrane region" description="Helical" evidence="9">
    <location>
        <begin position="221"/>
        <end position="241"/>
    </location>
</feature>
<dbReference type="InterPro" id="IPR044878">
    <property type="entry name" value="UbiA_sf"/>
</dbReference>